<evidence type="ECO:0000256" key="3">
    <source>
        <dbReference type="PIRNR" id="PIRNR029218"/>
    </source>
</evidence>
<dbReference type="Gene3D" id="3.30.2310.20">
    <property type="entry name" value="RelE-like"/>
    <property type="match status" value="1"/>
</dbReference>
<dbReference type="Pfam" id="PF05016">
    <property type="entry name" value="ParE_toxin"/>
    <property type="match status" value="1"/>
</dbReference>
<evidence type="ECO:0000313" key="4">
    <source>
        <dbReference type="EMBL" id="MDN3724951.1"/>
    </source>
</evidence>
<dbReference type="InterPro" id="IPR028344">
    <property type="entry name" value="ParE1/4"/>
</dbReference>
<comment type="similarity">
    <text evidence="1 3">Belongs to the RelE toxin family.</text>
</comment>
<comment type="caution">
    <text evidence="4">The sequence shown here is derived from an EMBL/GenBank/DDBJ whole genome shotgun (WGS) entry which is preliminary data.</text>
</comment>
<dbReference type="InterPro" id="IPR007712">
    <property type="entry name" value="RelE/ParE_toxin"/>
</dbReference>
<dbReference type="PIRSF" id="PIRSF029218">
    <property type="entry name" value="ParE"/>
    <property type="match status" value="1"/>
</dbReference>
<dbReference type="EMBL" id="JAUGQQ010000007">
    <property type="protein sequence ID" value="MDN3724951.1"/>
    <property type="molecule type" value="Genomic_DNA"/>
</dbReference>
<name>A0ABT8DHS0_9FLAO</name>
<organism evidence="4 5">
    <name type="scientific">Aequorivita aurantiaca</name>
    <dbReference type="NCBI Taxonomy" id="3053356"/>
    <lineage>
        <taxon>Bacteria</taxon>
        <taxon>Pseudomonadati</taxon>
        <taxon>Bacteroidota</taxon>
        <taxon>Flavobacteriia</taxon>
        <taxon>Flavobacteriales</taxon>
        <taxon>Flavobacteriaceae</taxon>
        <taxon>Aequorivita</taxon>
    </lineage>
</organism>
<dbReference type="InterPro" id="IPR051803">
    <property type="entry name" value="TA_system_RelE-like_toxin"/>
</dbReference>
<evidence type="ECO:0000256" key="2">
    <source>
        <dbReference type="ARBA" id="ARBA00022649"/>
    </source>
</evidence>
<dbReference type="InterPro" id="IPR035093">
    <property type="entry name" value="RelE/ParE_toxin_dom_sf"/>
</dbReference>
<accession>A0ABT8DHS0</accession>
<evidence type="ECO:0000313" key="5">
    <source>
        <dbReference type="Proteomes" id="UP001244787"/>
    </source>
</evidence>
<gene>
    <name evidence="4" type="ORF">QRD02_11195</name>
</gene>
<dbReference type="PANTHER" id="PTHR33755:SF9">
    <property type="entry name" value="TOXIN PARE1"/>
    <property type="match status" value="1"/>
</dbReference>
<reference evidence="4 5" key="1">
    <citation type="submission" date="2023-06" db="EMBL/GenBank/DDBJ databases">
        <authorList>
            <person name="Ye Y.-Q."/>
            <person name="Du Z.-J."/>
        </authorList>
    </citation>
    <scope>NUCLEOTIDE SEQUENCE [LARGE SCALE GENOMIC DNA]</scope>
    <source>
        <strain evidence="4 5">SDUM287046</strain>
    </source>
</reference>
<evidence type="ECO:0000256" key="1">
    <source>
        <dbReference type="ARBA" id="ARBA00006226"/>
    </source>
</evidence>
<sequence>MAKFELTNKAVEDLSQIWDYTFEVWSENQADKYYEMLISSCQEIAENPILGKNYEGIIQSLFAFKTNRHIIFYRKLNENYVEITRILHERMDLKKRITE</sequence>
<dbReference type="Proteomes" id="UP001244787">
    <property type="component" value="Unassembled WGS sequence"/>
</dbReference>
<dbReference type="RefSeq" id="WP_290255042.1">
    <property type="nucleotide sequence ID" value="NZ_JAUGQQ010000007.1"/>
</dbReference>
<keyword evidence="2" id="KW-1277">Toxin-antitoxin system</keyword>
<protein>
    <recommendedName>
        <fullName evidence="3">Toxin</fullName>
    </recommendedName>
</protein>
<keyword evidence="5" id="KW-1185">Reference proteome</keyword>
<dbReference type="PANTHER" id="PTHR33755">
    <property type="entry name" value="TOXIN PARE1-RELATED"/>
    <property type="match status" value="1"/>
</dbReference>
<proteinExistence type="inferred from homology"/>